<name>A0A382PPJ9_9ZZZZ</name>
<proteinExistence type="predicted"/>
<organism evidence="1">
    <name type="scientific">marine metagenome</name>
    <dbReference type="NCBI Taxonomy" id="408172"/>
    <lineage>
        <taxon>unclassified sequences</taxon>
        <taxon>metagenomes</taxon>
        <taxon>ecological metagenomes</taxon>
    </lineage>
</organism>
<evidence type="ECO:0000313" key="1">
    <source>
        <dbReference type="EMBL" id="SVC75186.1"/>
    </source>
</evidence>
<protein>
    <submittedName>
        <fullName evidence="1">Uncharacterized protein</fullName>
    </submittedName>
</protein>
<dbReference type="InterPro" id="IPR036410">
    <property type="entry name" value="HSP_DnaJ_Cys-rich_dom_sf"/>
</dbReference>
<dbReference type="Gene3D" id="6.20.20.10">
    <property type="match status" value="1"/>
</dbReference>
<sequence>VATELYGLNPKGSIPKPDEPNWDECGEEEKKAYLAWFYNAKMDDTKGAFFSNPVVTWGVLWEFIEVVCDDILTKNDILKGHYNSWTKPLGGYVISDAKAKKIAQRLQKMDDEIIEHGKKFPNDIEDCDWCDGTGKKEESDRSNPDDIICDSCNGKGTQLPIYSFRVDNVRNFIEFCENSRGFIIT</sequence>
<feature type="non-terminal residue" evidence="1">
    <location>
        <position position="1"/>
    </location>
</feature>
<dbReference type="SUPFAM" id="SSF57938">
    <property type="entry name" value="DnaJ/Hsp40 cysteine-rich domain"/>
    <property type="match status" value="1"/>
</dbReference>
<dbReference type="AlphaFoldDB" id="A0A382PPJ9"/>
<reference evidence="1" key="1">
    <citation type="submission" date="2018-05" db="EMBL/GenBank/DDBJ databases">
        <authorList>
            <person name="Lanie J.A."/>
            <person name="Ng W.-L."/>
            <person name="Kazmierczak K.M."/>
            <person name="Andrzejewski T.M."/>
            <person name="Davidsen T.M."/>
            <person name="Wayne K.J."/>
            <person name="Tettelin H."/>
            <person name="Glass J.I."/>
            <person name="Rusch D."/>
            <person name="Podicherti R."/>
            <person name="Tsui H.-C.T."/>
            <person name="Winkler M.E."/>
        </authorList>
    </citation>
    <scope>NUCLEOTIDE SEQUENCE</scope>
</reference>
<dbReference type="EMBL" id="UINC01108811">
    <property type="protein sequence ID" value="SVC75186.1"/>
    <property type="molecule type" value="Genomic_DNA"/>
</dbReference>
<gene>
    <name evidence="1" type="ORF">METZ01_LOCUS328040</name>
</gene>
<accession>A0A382PPJ9</accession>